<sequence length="1000" mass="108163">MATSIGQIALDLVVNQNQFQQQMNGITKLAKKAGVALAAAFGTKKLIDFGKQCLELGSDLVEVQNVVDVTFPHMTAKVDEFAKSAAQSFGLSETMAKQYTGTFGAMAKAFGFTEQQAYDMGSSLTGLAGDVASFYNLSQDEAYTKLKSVFTGETESLKDLGVVMTQTALDSYALANGFGKTTSQMTEAEKVALRYSFVQKQLSAASGDFARTSGSWANQVRILKLQFDSLKATIGQGLINLFTPIIKAVNTLIGKLATLANAFKSFTELITGNKSSGTSQIASTGAAAADAGAGMEDASQSADNMADSTKKAGNAAKKAAKEMRSLMGFDQIQKLDSPSDAESDSDSGTAGGTGNPGVNLGDAVDFGKLAEGDTTVDKTNKSLDKLLKRCKELANIFKKGFQIGFGDSQKKIKSINDSIKNIGKTLKEIFTDPAVVESANHLLDSLALCFGKMVGSFARIGLTIADNLIGGFDKYLTGSKDYIKEKLASIFDIRAEIADLEGDFYVAMADIFDVFSGETAKSITGHIIGIFADGVLGACEVLLKFTRDIEQIFILPVTQNVDKIKTAIENTLVPIEIVLNTLHQAVVDTFEKISETYDQYVKPFMDSLAQGISDIVGTFLDAYNTYIVPVLDYLADKFSTVWAEHIQPALNGVIELIGKIFENLQALWETLLVPVINWIIATILPILGPIIANIGDQILDLLAVAGDVIKGITDILGGFIDFCTGAFTGDFDKCWQGIEEIIEGFKTIVESIFKYVKEHIFQPFIDFIKGVFEGSWAGSFKTLKTILNTFGKSVSRIWSDIKQIFNGIIDFVTGVFTGNWTQAWEGIKNIFGGIFDGLITLAKTPLNVVIDIINSLMEKLNSGLSAIENAFSFSYDFKNPITGTRHYGHYGLSLPRVPTIPHLAEGGFVQKNTPQLAMIGDNLHQGEVVAPEGKMLEMARAAAELSGGDAARLLQELIDLIKNMPKDFPIVSLDPETLRKYFIEKTNQNTKAKGKSELIY</sequence>
<feature type="region of interest" description="Disordered" evidence="1">
    <location>
        <begin position="335"/>
        <end position="359"/>
    </location>
</feature>
<comment type="caution">
    <text evidence="2">The sequence shown here is derived from an EMBL/GenBank/DDBJ whole genome shotgun (WGS) entry which is preliminary data.</text>
</comment>
<evidence type="ECO:0000256" key="1">
    <source>
        <dbReference type="SAM" id="MobiDB-lite"/>
    </source>
</evidence>
<feature type="region of interest" description="Disordered" evidence="1">
    <location>
        <begin position="294"/>
        <end position="317"/>
    </location>
</feature>
<gene>
    <name evidence="2" type="ORF">GT712_10810</name>
</gene>
<reference evidence="2 3" key="1">
    <citation type="journal article" date="2019" name="Nat. Med.">
        <title>A library of human gut bacterial isolates paired with longitudinal multiomics data enables mechanistic microbiome research.</title>
        <authorList>
            <person name="Poyet M."/>
            <person name="Groussin M."/>
            <person name="Gibbons S.M."/>
            <person name="Avila-Pacheco J."/>
            <person name="Jiang X."/>
            <person name="Kearney S.M."/>
            <person name="Perrotta A.R."/>
            <person name="Berdy B."/>
            <person name="Zhao S."/>
            <person name="Lieberman T.D."/>
            <person name="Swanson P.K."/>
            <person name="Smith M."/>
            <person name="Roesemann S."/>
            <person name="Alexander J.E."/>
            <person name="Rich S.A."/>
            <person name="Livny J."/>
            <person name="Vlamakis H."/>
            <person name="Clish C."/>
            <person name="Bullock K."/>
            <person name="Deik A."/>
            <person name="Scott J."/>
            <person name="Pierce K.A."/>
            <person name="Xavier R.J."/>
            <person name="Alm E.J."/>
        </authorList>
    </citation>
    <scope>NUCLEOTIDE SEQUENCE [LARGE SCALE GENOMIC DNA]</scope>
    <source>
        <strain evidence="2 3">BIOML-A12</strain>
    </source>
</reference>
<dbReference type="SUPFAM" id="SSF48371">
    <property type="entry name" value="ARM repeat"/>
    <property type="match status" value="1"/>
</dbReference>
<evidence type="ECO:0000313" key="3">
    <source>
        <dbReference type="Proteomes" id="UP000477156"/>
    </source>
</evidence>
<dbReference type="InterPro" id="IPR016024">
    <property type="entry name" value="ARM-type_fold"/>
</dbReference>
<proteinExistence type="predicted"/>
<evidence type="ECO:0008006" key="4">
    <source>
        <dbReference type="Google" id="ProtNLM"/>
    </source>
</evidence>
<evidence type="ECO:0000313" key="2">
    <source>
        <dbReference type="EMBL" id="MZS89548.1"/>
    </source>
</evidence>
<dbReference type="EMBL" id="WWVF01000019">
    <property type="protein sequence ID" value="MZS89548.1"/>
    <property type="molecule type" value="Genomic_DNA"/>
</dbReference>
<protein>
    <recommendedName>
        <fullName evidence="4">Phage-related protein</fullName>
    </recommendedName>
</protein>
<name>A0A6L8XV17_9FIRM</name>
<dbReference type="RefSeq" id="WP_161276264.1">
    <property type="nucleotide sequence ID" value="NZ_WWUZ01000006.1"/>
</dbReference>
<dbReference type="Proteomes" id="UP000477156">
    <property type="component" value="Unassembled WGS sequence"/>
</dbReference>
<dbReference type="AlphaFoldDB" id="A0A6L8XV17"/>
<organism evidence="2 3">
    <name type="scientific">Blautia wexlerae</name>
    <dbReference type="NCBI Taxonomy" id="418240"/>
    <lineage>
        <taxon>Bacteria</taxon>
        <taxon>Bacillati</taxon>
        <taxon>Bacillota</taxon>
        <taxon>Clostridia</taxon>
        <taxon>Lachnospirales</taxon>
        <taxon>Lachnospiraceae</taxon>
        <taxon>Blautia</taxon>
    </lineage>
</organism>
<accession>A0A6L8XV17</accession>